<sequence>MAFVLFYQCFHYTLGVLTLIVAPIFAVTMVKKSASRMSSYKKLMSIIMVSSVISTGITATSVPVFNSEKMVYEFHGFFKLVENYYSVIVAAVITVSGTINTDLLLVILINRFDNVSTTIAPKSRTVIYSIYALIAITSFLECAQLVILIAQSELPLALRPFRRMVNKVYHGYTLLFLISRLIGFIVIVCLNIRFGRRFMKNASSKVVRLHRMLTRATIANVICAAVFTQIPMLIVVAAIISRDKNFIDTSVNIMTALQSFAFFADMVTTLYFVKPFREYLLKLLKYFKVFWCMFFSVE</sequence>
<feature type="transmembrane region" description="Helical" evidence="1">
    <location>
        <begin position="84"/>
        <end position="109"/>
    </location>
</feature>
<dbReference type="InterPro" id="IPR019422">
    <property type="entry name" value="7TM_GPCR_serpentine_rcpt_Srh"/>
</dbReference>
<dbReference type="AlphaFoldDB" id="A0A7E4VHA1"/>
<protein>
    <submittedName>
        <fullName evidence="3">G_PROTEIN_RECEP_F1_2 domain-containing protein</fullName>
    </submittedName>
</protein>
<feature type="transmembrane region" description="Helical" evidence="1">
    <location>
        <begin position="169"/>
        <end position="192"/>
    </location>
</feature>
<accession>A0A7E4VHA1</accession>
<dbReference type="Proteomes" id="UP000492821">
    <property type="component" value="Unassembled WGS sequence"/>
</dbReference>
<evidence type="ECO:0000313" key="2">
    <source>
        <dbReference type="Proteomes" id="UP000492821"/>
    </source>
</evidence>
<feature type="transmembrane region" description="Helical" evidence="1">
    <location>
        <begin position="12"/>
        <end position="31"/>
    </location>
</feature>
<organism evidence="2 3">
    <name type="scientific">Panagrellus redivivus</name>
    <name type="common">Microworm</name>
    <dbReference type="NCBI Taxonomy" id="6233"/>
    <lineage>
        <taxon>Eukaryota</taxon>
        <taxon>Metazoa</taxon>
        <taxon>Ecdysozoa</taxon>
        <taxon>Nematoda</taxon>
        <taxon>Chromadorea</taxon>
        <taxon>Rhabditida</taxon>
        <taxon>Tylenchina</taxon>
        <taxon>Panagrolaimomorpha</taxon>
        <taxon>Panagrolaimoidea</taxon>
        <taxon>Panagrolaimidae</taxon>
        <taxon>Panagrellus</taxon>
    </lineage>
</organism>
<dbReference type="Pfam" id="PF10318">
    <property type="entry name" value="7TM_GPCR_Srh"/>
    <property type="match status" value="1"/>
</dbReference>
<feature type="transmembrane region" description="Helical" evidence="1">
    <location>
        <begin position="130"/>
        <end position="149"/>
    </location>
</feature>
<dbReference type="WBParaSite" id="Pan_g20884.t1">
    <property type="protein sequence ID" value="Pan_g20884.t1"/>
    <property type="gene ID" value="Pan_g20884"/>
</dbReference>
<keyword evidence="1" id="KW-1133">Transmembrane helix</keyword>
<evidence type="ECO:0000256" key="1">
    <source>
        <dbReference type="SAM" id="Phobius"/>
    </source>
</evidence>
<feature type="transmembrane region" description="Helical" evidence="1">
    <location>
        <begin position="213"/>
        <end position="241"/>
    </location>
</feature>
<evidence type="ECO:0000313" key="3">
    <source>
        <dbReference type="WBParaSite" id="Pan_g20884.t1"/>
    </source>
</evidence>
<feature type="transmembrane region" description="Helical" evidence="1">
    <location>
        <begin position="253"/>
        <end position="273"/>
    </location>
</feature>
<feature type="transmembrane region" description="Helical" evidence="1">
    <location>
        <begin position="43"/>
        <end position="64"/>
    </location>
</feature>
<keyword evidence="2" id="KW-1185">Reference proteome</keyword>
<name>A0A7E4VHA1_PANRE</name>
<keyword evidence="1" id="KW-0812">Transmembrane</keyword>
<proteinExistence type="predicted"/>
<keyword evidence="1" id="KW-0472">Membrane</keyword>
<reference evidence="3" key="2">
    <citation type="submission" date="2020-10" db="UniProtKB">
        <authorList>
            <consortium name="WormBaseParasite"/>
        </authorList>
    </citation>
    <scope>IDENTIFICATION</scope>
</reference>
<reference evidence="2" key="1">
    <citation type="journal article" date="2013" name="Genetics">
        <title>The draft genome and transcriptome of Panagrellus redivivus are shaped by the harsh demands of a free-living lifestyle.</title>
        <authorList>
            <person name="Srinivasan J."/>
            <person name="Dillman A.R."/>
            <person name="Macchietto M.G."/>
            <person name="Heikkinen L."/>
            <person name="Lakso M."/>
            <person name="Fracchia K.M."/>
            <person name="Antoshechkin I."/>
            <person name="Mortazavi A."/>
            <person name="Wong G."/>
            <person name="Sternberg P.W."/>
        </authorList>
    </citation>
    <scope>NUCLEOTIDE SEQUENCE [LARGE SCALE GENOMIC DNA]</scope>
    <source>
        <strain evidence="2">MT8872</strain>
    </source>
</reference>